<proteinExistence type="predicted"/>
<dbReference type="GO" id="GO:0005634">
    <property type="term" value="C:nucleus"/>
    <property type="evidence" value="ECO:0007669"/>
    <property type="project" value="EnsemblMetazoa"/>
</dbReference>
<dbReference type="HOGENOM" id="CLU_361418_0_0_1"/>
<feature type="region of interest" description="Disordered" evidence="1">
    <location>
        <begin position="95"/>
        <end position="118"/>
    </location>
</feature>
<feature type="region of interest" description="Disordered" evidence="1">
    <location>
        <begin position="670"/>
        <end position="777"/>
    </location>
</feature>
<organism evidence="4">
    <name type="scientific">Drosophila grimshawi</name>
    <name type="common">Hawaiian fruit fly</name>
    <name type="synonym">Idiomyia grimshawi</name>
    <dbReference type="NCBI Taxonomy" id="7222"/>
    <lineage>
        <taxon>Eukaryota</taxon>
        <taxon>Metazoa</taxon>
        <taxon>Ecdysozoa</taxon>
        <taxon>Arthropoda</taxon>
        <taxon>Hexapoda</taxon>
        <taxon>Insecta</taxon>
        <taxon>Pterygota</taxon>
        <taxon>Neoptera</taxon>
        <taxon>Endopterygota</taxon>
        <taxon>Diptera</taxon>
        <taxon>Brachycera</taxon>
        <taxon>Muscomorpha</taxon>
        <taxon>Ephydroidea</taxon>
        <taxon>Drosophilidae</taxon>
        <taxon>Drosophila</taxon>
        <taxon>Hawaiian Drosophila</taxon>
    </lineage>
</organism>
<feature type="region of interest" description="Disordered" evidence="1">
    <location>
        <begin position="553"/>
        <end position="579"/>
    </location>
</feature>
<reference evidence="3 4" key="1">
    <citation type="journal article" date="2007" name="Nature">
        <title>Evolution of genes and genomes on the Drosophila phylogeny.</title>
        <authorList>
            <consortium name="Drosophila 12 Genomes Consortium"/>
            <person name="Clark A.G."/>
            <person name="Eisen M.B."/>
            <person name="Smith D.R."/>
            <person name="Bergman C.M."/>
            <person name="Oliver B."/>
            <person name="Markow T.A."/>
            <person name="Kaufman T.C."/>
            <person name="Kellis M."/>
            <person name="Gelbart W."/>
            <person name="Iyer V.N."/>
            <person name="Pollard D.A."/>
            <person name="Sackton T.B."/>
            <person name="Larracuente A.M."/>
            <person name="Singh N.D."/>
            <person name="Abad J.P."/>
            <person name="Abt D.N."/>
            <person name="Adryan B."/>
            <person name="Aguade M."/>
            <person name="Akashi H."/>
            <person name="Anderson W.W."/>
            <person name="Aquadro C.F."/>
            <person name="Ardell D.H."/>
            <person name="Arguello R."/>
            <person name="Artieri C.G."/>
            <person name="Barbash D.A."/>
            <person name="Barker D."/>
            <person name="Barsanti P."/>
            <person name="Batterham P."/>
            <person name="Batzoglou S."/>
            <person name="Begun D."/>
            <person name="Bhutkar A."/>
            <person name="Blanco E."/>
            <person name="Bosak S.A."/>
            <person name="Bradley R.K."/>
            <person name="Brand A.D."/>
            <person name="Brent M.R."/>
            <person name="Brooks A.N."/>
            <person name="Brown R.H."/>
            <person name="Butlin R.K."/>
            <person name="Caggese C."/>
            <person name="Calvi B.R."/>
            <person name="Bernardo de Carvalho A."/>
            <person name="Caspi A."/>
            <person name="Castrezana S."/>
            <person name="Celniker S.E."/>
            <person name="Chang J.L."/>
            <person name="Chapple C."/>
            <person name="Chatterji S."/>
            <person name="Chinwalla A."/>
            <person name="Civetta A."/>
            <person name="Clifton S.W."/>
            <person name="Comeron J.M."/>
            <person name="Costello J.C."/>
            <person name="Coyne J.A."/>
            <person name="Daub J."/>
            <person name="David R.G."/>
            <person name="Delcher A.L."/>
            <person name="Delehaunty K."/>
            <person name="Do C.B."/>
            <person name="Ebling H."/>
            <person name="Edwards K."/>
            <person name="Eickbush T."/>
            <person name="Evans J.D."/>
            <person name="Filipski A."/>
            <person name="Findeiss S."/>
            <person name="Freyhult E."/>
            <person name="Fulton L."/>
            <person name="Fulton R."/>
            <person name="Garcia A.C."/>
            <person name="Gardiner A."/>
            <person name="Garfield D.A."/>
            <person name="Garvin B.E."/>
            <person name="Gibson G."/>
            <person name="Gilbert D."/>
            <person name="Gnerre S."/>
            <person name="Godfrey J."/>
            <person name="Good R."/>
            <person name="Gotea V."/>
            <person name="Gravely B."/>
            <person name="Greenberg A.J."/>
            <person name="Griffiths-Jones S."/>
            <person name="Gross S."/>
            <person name="Guigo R."/>
            <person name="Gustafson E.A."/>
            <person name="Haerty W."/>
            <person name="Hahn M.W."/>
            <person name="Halligan D.L."/>
            <person name="Halpern A.L."/>
            <person name="Halter G.M."/>
            <person name="Han M.V."/>
            <person name="Heger A."/>
            <person name="Hillier L."/>
            <person name="Hinrichs A.S."/>
            <person name="Holmes I."/>
            <person name="Hoskins R.A."/>
            <person name="Hubisz M.J."/>
            <person name="Hultmark D."/>
            <person name="Huntley M.A."/>
            <person name="Jaffe D.B."/>
            <person name="Jagadeeshan S."/>
            <person name="Jeck W.R."/>
            <person name="Johnson J."/>
            <person name="Jones C.D."/>
            <person name="Jordan W.C."/>
            <person name="Karpen G.H."/>
            <person name="Kataoka E."/>
            <person name="Keightley P.D."/>
            <person name="Kheradpour P."/>
            <person name="Kirkness E.F."/>
            <person name="Koerich L.B."/>
            <person name="Kristiansen K."/>
            <person name="Kudrna D."/>
            <person name="Kulathinal R.J."/>
            <person name="Kumar S."/>
            <person name="Kwok R."/>
            <person name="Lander E."/>
            <person name="Langley C.H."/>
            <person name="Lapoint R."/>
            <person name="Lazzaro B.P."/>
            <person name="Lee S.J."/>
            <person name="Levesque L."/>
            <person name="Li R."/>
            <person name="Lin C.F."/>
            <person name="Lin M.F."/>
            <person name="Lindblad-Toh K."/>
            <person name="Llopart A."/>
            <person name="Long M."/>
            <person name="Low L."/>
            <person name="Lozovsky E."/>
            <person name="Lu J."/>
            <person name="Luo M."/>
            <person name="Machado C.A."/>
            <person name="Makalowski W."/>
            <person name="Marzo M."/>
            <person name="Matsuda M."/>
            <person name="Matzkin L."/>
            <person name="McAllister B."/>
            <person name="McBride C.S."/>
            <person name="McKernan B."/>
            <person name="McKernan K."/>
            <person name="Mendez-Lago M."/>
            <person name="Minx P."/>
            <person name="Mollenhauer M.U."/>
            <person name="Montooth K."/>
            <person name="Mount S.M."/>
            <person name="Mu X."/>
            <person name="Myers E."/>
            <person name="Negre B."/>
            <person name="Newfeld S."/>
            <person name="Nielsen R."/>
            <person name="Noor M.A."/>
            <person name="O'Grady P."/>
            <person name="Pachter L."/>
            <person name="Papaceit M."/>
            <person name="Parisi M.J."/>
            <person name="Parisi M."/>
            <person name="Parts L."/>
            <person name="Pedersen J.S."/>
            <person name="Pesole G."/>
            <person name="Phillippy A.M."/>
            <person name="Ponting C.P."/>
            <person name="Pop M."/>
            <person name="Porcelli D."/>
            <person name="Powell J.R."/>
            <person name="Prohaska S."/>
            <person name="Pruitt K."/>
            <person name="Puig M."/>
            <person name="Quesneville H."/>
            <person name="Ram K.R."/>
            <person name="Rand D."/>
            <person name="Rasmussen M.D."/>
            <person name="Reed L.K."/>
            <person name="Reenan R."/>
            <person name="Reily A."/>
            <person name="Remington K.A."/>
            <person name="Rieger T.T."/>
            <person name="Ritchie M.G."/>
            <person name="Robin C."/>
            <person name="Rogers Y.H."/>
            <person name="Rohde C."/>
            <person name="Rozas J."/>
            <person name="Rubenfield M.J."/>
            <person name="Ruiz A."/>
            <person name="Russo S."/>
            <person name="Salzberg S.L."/>
            <person name="Sanchez-Gracia A."/>
            <person name="Saranga D.J."/>
            <person name="Sato H."/>
            <person name="Schaeffer S.W."/>
            <person name="Schatz M.C."/>
            <person name="Schlenke T."/>
            <person name="Schwartz R."/>
            <person name="Segarra C."/>
            <person name="Singh R.S."/>
            <person name="Sirot L."/>
            <person name="Sirota M."/>
            <person name="Sisneros N.B."/>
            <person name="Smith C.D."/>
            <person name="Smith T.F."/>
            <person name="Spieth J."/>
            <person name="Stage D.E."/>
            <person name="Stark A."/>
            <person name="Stephan W."/>
            <person name="Strausberg R.L."/>
            <person name="Strempel S."/>
            <person name="Sturgill D."/>
            <person name="Sutton G."/>
            <person name="Sutton G.G."/>
            <person name="Tao W."/>
            <person name="Teichmann S."/>
            <person name="Tobari Y.N."/>
            <person name="Tomimura Y."/>
            <person name="Tsolas J.M."/>
            <person name="Valente V.L."/>
            <person name="Venter E."/>
            <person name="Venter J.C."/>
            <person name="Vicario S."/>
            <person name="Vieira F.G."/>
            <person name="Vilella A.J."/>
            <person name="Villasante A."/>
            <person name="Walenz B."/>
            <person name="Wang J."/>
            <person name="Wasserman M."/>
            <person name="Watts T."/>
            <person name="Wilson D."/>
            <person name="Wilson R.K."/>
            <person name="Wing R.A."/>
            <person name="Wolfner M.F."/>
            <person name="Wong A."/>
            <person name="Wong G.K."/>
            <person name="Wu C.I."/>
            <person name="Wu G."/>
            <person name="Yamamoto D."/>
            <person name="Yang H.P."/>
            <person name="Yang S.P."/>
            <person name="Yorke J.A."/>
            <person name="Yoshida K."/>
            <person name="Zdobnov E."/>
            <person name="Zhang P."/>
            <person name="Zhang Y."/>
            <person name="Zimin A.V."/>
            <person name="Baldwin J."/>
            <person name="Abdouelleil A."/>
            <person name="Abdulkadir J."/>
            <person name="Abebe A."/>
            <person name="Abera B."/>
            <person name="Abreu J."/>
            <person name="Acer S.C."/>
            <person name="Aftuck L."/>
            <person name="Alexander A."/>
            <person name="An P."/>
            <person name="Anderson E."/>
            <person name="Anderson S."/>
            <person name="Arachi H."/>
            <person name="Azer M."/>
            <person name="Bachantsang P."/>
            <person name="Barry A."/>
            <person name="Bayul T."/>
            <person name="Berlin A."/>
            <person name="Bessette D."/>
            <person name="Bloom T."/>
            <person name="Blye J."/>
            <person name="Boguslavskiy L."/>
            <person name="Bonnet C."/>
            <person name="Boukhgalter B."/>
            <person name="Bourzgui I."/>
            <person name="Brown A."/>
            <person name="Cahill P."/>
            <person name="Channer S."/>
            <person name="Cheshatsang Y."/>
            <person name="Chuda L."/>
            <person name="Citroen M."/>
            <person name="Collymore A."/>
            <person name="Cooke P."/>
            <person name="Costello M."/>
            <person name="D'Aco K."/>
            <person name="Daza R."/>
            <person name="De Haan G."/>
            <person name="DeGray S."/>
            <person name="DeMaso C."/>
            <person name="Dhargay N."/>
            <person name="Dooley K."/>
            <person name="Dooley E."/>
            <person name="Doricent M."/>
            <person name="Dorje P."/>
            <person name="Dorjee K."/>
            <person name="Dupes A."/>
            <person name="Elong R."/>
            <person name="Falk J."/>
            <person name="Farina A."/>
            <person name="Faro S."/>
            <person name="Ferguson D."/>
            <person name="Fisher S."/>
            <person name="Foley C.D."/>
            <person name="Franke A."/>
            <person name="Friedrich D."/>
            <person name="Gadbois L."/>
            <person name="Gearin G."/>
            <person name="Gearin C.R."/>
            <person name="Giannoukos G."/>
            <person name="Goode T."/>
            <person name="Graham J."/>
            <person name="Grandbois E."/>
            <person name="Grewal S."/>
            <person name="Gyaltsen K."/>
            <person name="Hafez N."/>
            <person name="Hagos B."/>
            <person name="Hall J."/>
            <person name="Henson C."/>
            <person name="Hollinger A."/>
            <person name="Honan T."/>
            <person name="Huard M.D."/>
            <person name="Hughes L."/>
            <person name="Hurhula B."/>
            <person name="Husby M.E."/>
            <person name="Kamat A."/>
            <person name="Kanga B."/>
            <person name="Kashin S."/>
            <person name="Khazanovich D."/>
            <person name="Kisner P."/>
            <person name="Lance K."/>
            <person name="Lara M."/>
            <person name="Lee W."/>
            <person name="Lennon N."/>
            <person name="Letendre F."/>
            <person name="LeVine R."/>
            <person name="Lipovsky A."/>
            <person name="Liu X."/>
            <person name="Liu J."/>
            <person name="Liu S."/>
            <person name="Lokyitsang T."/>
            <person name="Lokyitsang Y."/>
            <person name="Lubonja R."/>
            <person name="Lui A."/>
            <person name="MacDonald P."/>
            <person name="Magnisalis V."/>
            <person name="Maru K."/>
            <person name="Matthews C."/>
            <person name="McCusker W."/>
            <person name="McDonough S."/>
            <person name="Mehta T."/>
            <person name="Meldrim J."/>
            <person name="Meneus L."/>
            <person name="Mihai O."/>
            <person name="Mihalev A."/>
            <person name="Mihova T."/>
            <person name="Mittelman R."/>
            <person name="Mlenga V."/>
            <person name="Montmayeur A."/>
            <person name="Mulrain L."/>
            <person name="Navidi A."/>
            <person name="Naylor J."/>
            <person name="Negash T."/>
            <person name="Nguyen T."/>
            <person name="Nguyen N."/>
            <person name="Nicol R."/>
            <person name="Norbu C."/>
            <person name="Norbu N."/>
            <person name="Novod N."/>
            <person name="O'Neill B."/>
            <person name="Osman S."/>
            <person name="Markiewicz E."/>
            <person name="Oyono O.L."/>
            <person name="Patti C."/>
            <person name="Phunkhang P."/>
            <person name="Pierre F."/>
            <person name="Priest M."/>
            <person name="Raghuraman S."/>
            <person name="Rege F."/>
            <person name="Reyes R."/>
            <person name="Rise C."/>
            <person name="Rogov P."/>
            <person name="Ross K."/>
            <person name="Ryan E."/>
            <person name="Settipalli S."/>
            <person name="Shea T."/>
            <person name="Sherpa N."/>
            <person name="Shi L."/>
            <person name="Shih D."/>
            <person name="Sparrow T."/>
            <person name="Spaulding J."/>
            <person name="Stalker J."/>
            <person name="Stange-Thomann N."/>
            <person name="Stavropoulos S."/>
            <person name="Stone C."/>
            <person name="Strader C."/>
            <person name="Tesfaye S."/>
            <person name="Thomson T."/>
            <person name="Thoulutsang Y."/>
            <person name="Thoulutsang D."/>
            <person name="Topham K."/>
            <person name="Topping I."/>
            <person name="Tsamla T."/>
            <person name="Vassiliev H."/>
            <person name="Vo A."/>
            <person name="Wangchuk T."/>
            <person name="Wangdi T."/>
            <person name="Weiand M."/>
            <person name="Wilkinson J."/>
            <person name="Wilson A."/>
            <person name="Yadav S."/>
            <person name="Young G."/>
            <person name="Yu Q."/>
            <person name="Zembek L."/>
            <person name="Zhong D."/>
            <person name="Zimmer A."/>
            <person name="Zwirko Z."/>
            <person name="Jaffe D.B."/>
            <person name="Alvarez P."/>
            <person name="Brockman W."/>
            <person name="Butler J."/>
            <person name="Chin C."/>
            <person name="Gnerre S."/>
            <person name="Grabherr M."/>
            <person name="Kleber M."/>
            <person name="Mauceli E."/>
            <person name="MacCallum I."/>
        </authorList>
    </citation>
    <scope>NUCLEOTIDE SEQUENCE [LARGE SCALE GENOMIC DNA]</scope>
    <source>
        <strain evidence="4">Tucson 15287-2541.00</strain>
    </source>
</reference>
<name>B4JRU0_DROGR</name>
<dbReference type="AlphaFoldDB" id="B4JRU0"/>
<sequence>MLMPRYSDPDNHKDNSFTVKHGHTSTTVAAHTKMRLLSKVEHNMRQQQQQNQQQSPGQNQSIRKIIHTAATGNGLVGDVDELLTPMRIKAHASPPVISSVESVGHGSGDSGSKELHPRPERNLWSRLEMLEMLNIMQQMNALEQLNDRNVKSEQVFRQIEQVMRSKGHVKKSSIQIWTKWKFLKSTYNTTTRQGNGIPKVVPEEVYRVLCRMLRENASANGSGSGISSECGNSMDSSNAEMAKTLANSDDSKDELGVEHPIFGFCLGLIKPEPVDTGYETTTMNNASNESEQEIESVDFVQNGERTQDATQSSLEHTPFMVSVKNEPEMDLGMDGTNTPPPTAPTSPSPPPPPPLTPAGQLESDNKCQLYPAKSSTTSTSLRVAAFANDGPKMTASTPTHGVLQIERPMPALNRNPLNSTAGGKGNRSMPLQSTSSINFVHPTTKLMLPRKQLPVRFPREISVQPARLGAMKVVPMRETGYLLRPERMIPDLEQSISPPQSPSPPMPKYSIPSYASTSRQAQQQQQQLSEEHNQQQHPFRKRRLQFLQQSPVPVKLQRSSTHHEHKPHGNYRSYESSGVPTDDYKHKLVAEEAQRRKQQQEDLFKKELTQLATAMRSAQKDMLEDFFRQQKIFARREHEFQLKQDYLVMTALRKQTDALLRTAKELMLPAGEEEEEEETAEPQQQQEQDQQQQTETEDRANNMLLLQPEVELLEEQENQENEEMEDMDEMLDEFEENDTQYSDDCNQSDAALEVSTSLASEDASNHSASLGDDAQIC</sequence>
<dbReference type="eggNOG" id="ENOG502T9B2">
    <property type="taxonomic scope" value="Eukaryota"/>
</dbReference>
<feature type="region of interest" description="Disordered" evidence="1">
    <location>
        <begin position="1"/>
        <end position="28"/>
    </location>
</feature>
<dbReference type="OrthoDB" id="691673at2759"/>
<dbReference type="KEGG" id="dgr:6567671"/>
<evidence type="ECO:0000313" key="3">
    <source>
        <dbReference type="EMBL" id="EDV94480.1"/>
    </source>
</evidence>
<keyword evidence="4" id="KW-1185">Reference proteome</keyword>
<feature type="compositionally biased region" description="Pro residues" evidence="1">
    <location>
        <begin position="338"/>
        <end position="356"/>
    </location>
</feature>
<evidence type="ECO:0000256" key="1">
    <source>
        <dbReference type="SAM" id="MobiDB-lite"/>
    </source>
</evidence>
<feature type="compositionally biased region" description="Acidic residues" evidence="1">
    <location>
        <begin position="671"/>
        <end position="680"/>
    </location>
</feature>
<dbReference type="GO" id="GO:1902275">
    <property type="term" value="P:regulation of chromatin organization"/>
    <property type="evidence" value="ECO:0007669"/>
    <property type="project" value="EnsemblMetazoa"/>
</dbReference>
<accession>B4JRU0</accession>
<dbReference type="PhylomeDB" id="B4JRU0"/>
<dbReference type="InterPro" id="IPR044822">
    <property type="entry name" value="Myb_DNA-bind_4"/>
</dbReference>
<dbReference type="GO" id="GO:0045892">
    <property type="term" value="P:negative regulation of DNA-templated transcription"/>
    <property type="evidence" value="ECO:0007669"/>
    <property type="project" value="EnsemblMetazoa"/>
</dbReference>
<protein>
    <submittedName>
        <fullName evidence="3">GH21460</fullName>
    </submittedName>
</protein>
<feature type="compositionally biased region" description="Acidic residues" evidence="1">
    <location>
        <begin position="711"/>
        <end position="738"/>
    </location>
</feature>
<gene>
    <name evidence="3" type="primary">Dgri\GH21460</name>
    <name evidence="3" type="ORF">Dgri_GH21460</name>
</gene>
<feature type="domain" description="Myb/SANT-like DNA-binding" evidence="2">
    <location>
        <begin position="121"/>
        <end position="210"/>
    </location>
</feature>
<feature type="compositionally biased region" description="Low complexity" evidence="1">
    <location>
        <begin position="681"/>
        <end position="694"/>
    </location>
</feature>
<dbReference type="Proteomes" id="UP000001070">
    <property type="component" value="Unassembled WGS sequence"/>
</dbReference>
<feature type="region of interest" description="Disordered" evidence="1">
    <location>
        <begin position="492"/>
        <end position="540"/>
    </location>
</feature>
<dbReference type="OMA" id="KHEPDMD"/>
<dbReference type="FunCoup" id="B4JRU0">
    <property type="interactions" value="202"/>
</dbReference>
<evidence type="ECO:0000313" key="4">
    <source>
        <dbReference type="Proteomes" id="UP000001070"/>
    </source>
</evidence>
<dbReference type="EMBL" id="CH916373">
    <property type="protein sequence ID" value="EDV94480.1"/>
    <property type="molecule type" value="Genomic_DNA"/>
</dbReference>
<dbReference type="Pfam" id="PF13837">
    <property type="entry name" value="Myb_DNA-bind_4"/>
    <property type="match status" value="1"/>
</dbReference>
<dbReference type="InParanoid" id="B4JRU0"/>
<evidence type="ECO:0000259" key="2">
    <source>
        <dbReference type="Pfam" id="PF13837"/>
    </source>
</evidence>
<feature type="compositionally biased region" description="Polar residues" evidence="1">
    <location>
        <begin position="739"/>
        <end position="759"/>
    </location>
</feature>
<feature type="region of interest" description="Disordered" evidence="1">
    <location>
        <begin position="327"/>
        <end position="362"/>
    </location>
</feature>
<dbReference type="GO" id="GO:0000976">
    <property type="term" value="F:transcription cis-regulatory region binding"/>
    <property type="evidence" value="ECO:0007669"/>
    <property type="project" value="EnsemblMetazoa"/>
</dbReference>